<dbReference type="Pfam" id="PF11731">
    <property type="entry name" value="Cdd1"/>
    <property type="match status" value="1"/>
</dbReference>
<dbReference type="STRING" id="1802579.A2310_05320"/>
<dbReference type="Gene3D" id="1.10.150.20">
    <property type="entry name" value="5' to 3' exonuclease, C-terminal subdomain"/>
    <property type="match status" value="1"/>
</dbReference>
<evidence type="ECO:0000313" key="2">
    <source>
        <dbReference type="Proteomes" id="UP000178417"/>
    </source>
</evidence>
<protein>
    <recommendedName>
        <fullName evidence="3">Pathogenicity locus</fullName>
    </recommendedName>
</protein>
<accession>A0A1F4SMQ6</accession>
<dbReference type="InterPro" id="IPR021725">
    <property type="entry name" value="Cdd1"/>
</dbReference>
<dbReference type="AlphaFoldDB" id="A0A1F4SMQ6"/>
<name>A0A1F4SMQ6_UNCSA</name>
<dbReference type="EMBL" id="MEUB01000052">
    <property type="protein sequence ID" value="OGC20983.1"/>
    <property type="molecule type" value="Genomic_DNA"/>
</dbReference>
<sequence>MKARSNLEIIPGVGKSIAQNLHDINILSVSDLKGKSPEKLYDESNRFVGAVQDRCLECTLISGTILS</sequence>
<evidence type="ECO:0000313" key="1">
    <source>
        <dbReference type="EMBL" id="OGC20983.1"/>
    </source>
</evidence>
<gene>
    <name evidence="1" type="ORF">A2310_05320</name>
</gene>
<evidence type="ECO:0008006" key="3">
    <source>
        <dbReference type="Google" id="ProtNLM"/>
    </source>
</evidence>
<comment type="caution">
    <text evidence="1">The sequence shown here is derived from an EMBL/GenBank/DDBJ whole genome shotgun (WGS) entry which is preliminary data.</text>
</comment>
<proteinExistence type="predicted"/>
<reference evidence="1 2" key="1">
    <citation type="journal article" date="2016" name="Nat. Commun.">
        <title>Thousands of microbial genomes shed light on interconnected biogeochemical processes in an aquifer system.</title>
        <authorList>
            <person name="Anantharaman K."/>
            <person name="Brown C.T."/>
            <person name="Hug L.A."/>
            <person name="Sharon I."/>
            <person name="Castelle C.J."/>
            <person name="Probst A.J."/>
            <person name="Thomas B.C."/>
            <person name="Singh A."/>
            <person name="Wilkins M.J."/>
            <person name="Karaoz U."/>
            <person name="Brodie E.L."/>
            <person name="Williams K.H."/>
            <person name="Hubbard S.S."/>
            <person name="Banfield J.F."/>
        </authorList>
    </citation>
    <scope>NUCLEOTIDE SEQUENCE [LARGE SCALE GENOMIC DNA]</scope>
</reference>
<organism evidence="1 2">
    <name type="scientific">candidate division WOR-1 bacterium RIFOXYB2_FULL_37_13</name>
    <dbReference type="NCBI Taxonomy" id="1802579"/>
    <lineage>
        <taxon>Bacteria</taxon>
        <taxon>Bacillati</taxon>
        <taxon>Saganbacteria</taxon>
    </lineage>
</organism>
<dbReference type="Proteomes" id="UP000178417">
    <property type="component" value="Unassembled WGS sequence"/>
</dbReference>